<keyword evidence="1" id="KW-0853">WD repeat</keyword>
<feature type="non-terminal residue" evidence="2">
    <location>
        <position position="175"/>
    </location>
</feature>
<feature type="non-terminal residue" evidence="2">
    <location>
        <position position="1"/>
    </location>
</feature>
<dbReference type="GO" id="GO:0035973">
    <property type="term" value="P:aggrephagy"/>
    <property type="evidence" value="ECO:0007669"/>
    <property type="project" value="TreeGrafter"/>
</dbReference>
<evidence type="ECO:0000313" key="3">
    <source>
        <dbReference type="Proteomes" id="UP000694892"/>
    </source>
</evidence>
<dbReference type="EMBL" id="CM004466">
    <property type="protein sequence ID" value="OCU00173.1"/>
    <property type="molecule type" value="Genomic_DNA"/>
</dbReference>
<organism evidence="2 3">
    <name type="scientific">Xenopus laevis</name>
    <name type="common">African clawed frog</name>
    <dbReference type="NCBI Taxonomy" id="8355"/>
    <lineage>
        <taxon>Eukaryota</taxon>
        <taxon>Metazoa</taxon>
        <taxon>Chordata</taxon>
        <taxon>Craniata</taxon>
        <taxon>Vertebrata</taxon>
        <taxon>Euteleostomi</taxon>
        <taxon>Amphibia</taxon>
        <taxon>Batrachia</taxon>
        <taxon>Anura</taxon>
        <taxon>Pipoidea</taxon>
        <taxon>Pipidae</taxon>
        <taxon>Xenopodinae</taxon>
        <taxon>Xenopus</taxon>
        <taxon>Xenopus</taxon>
    </lineage>
</organism>
<name>A0A974I344_XENLA</name>
<gene>
    <name evidence="2" type="ORF">XELAEV_1800594713mg</name>
</gene>
<accession>A0A974I344</accession>
<evidence type="ECO:0000313" key="2">
    <source>
        <dbReference type="EMBL" id="OCU00173.1"/>
    </source>
</evidence>
<evidence type="ECO:0000256" key="1">
    <source>
        <dbReference type="ARBA" id="ARBA00022574"/>
    </source>
</evidence>
<protein>
    <submittedName>
        <fullName evidence="2">Uncharacterized protein</fullName>
    </submittedName>
</protein>
<dbReference type="AlphaFoldDB" id="A0A974I344"/>
<reference evidence="3" key="1">
    <citation type="journal article" date="2016" name="Nature">
        <title>Genome evolution in the allotetraploid frog Xenopus laevis.</title>
        <authorList>
            <person name="Session A.M."/>
            <person name="Uno Y."/>
            <person name="Kwon T."/>
            <person name="Chapman J.A."/>
            <person name="Toyoda A."/>
            <person name="Takahashi S."/>
            <person name="Fukui A."/>
            <person name="Hikosaka A."/>
            <person name="Suzuki A."/>
            <person name="Kondo M."/>
            <person name="van Heeringen S.J."/>
            <person name="Quigley I."/>
            <person name="Heinz S."/>
            <person name="Ogino H."/>
            <person name="Ochi H."/>
            <person name="Hellsten U."/>
            <person name="Lyons J.B."/>
            <person name="Simakov O."/>
            <person name="Putnam N."/>
            <person name="Stites J."/>
            <person name="Kuroki Y."/>
            <person name="Tanaka T."/>
            <person name="Michiue T."/>
            <person name="Watanabe M."/>
            <person name="Bogdanovic O."/>
            <person name="Lister R."/>
            <person name="Georgiou G."/>
            <person name="Paranjpe S.S."/>
            <person name="van Kruijsbergen I."/>
            <person name="Shu S."/>
            <person name="Carlson J."/>
            <person name="Kinoshita T."/>
            <person name="Ohta Y."/>
            <person name="Mawaribuchi S."/>
            <person name="Jenkins J."/>
            <person name="Grimwood J."/>
            <person name="Schmutz J."/>
            <person name="Mitros T."/>
            <person name="Mozaffari S.V."/>
            <person name="Suzuki Y."/>
            <person name="Haramoto Y."/>
            <person name="Yamamoto T.S."/>
            <person name="Takagi C."/>
            <person name="Heald R."/>
            <person name="Miller K."/>
            <person name="Haudenschild C."/>
            <person name="Kitzman J."/>
            <person name="Nakayama T."/>
            <person name="Izutsu Y."/>
            <person name="Robert J."/>
            <person name="Fortriede J."/>
            <person name="Burns K."/>
            <person name="Lotay V."/>
            <person name="Karimi K."/>
            <person name="Yasuoka Y."/>
            <person name="Dichmann D.S."/>
            <person name="Flajnik M.F."/>
            <person name="Houston D.W."/>
            <person name="Shendure J."/>
            <person name="DuPasquier L."/>
            <person name="Vize P.D."/>
            <person name="Zorn A.M."/>
            <person name="Ito M."/>
            <person name="Marcotte E.M."/>
            <person name="Wallingford J.B."/>
            <person name="Ito Y."/>
            <person name="Asashima M."/>
            <person name="Ueno N."/>
            <person name="Matsuda Y."/>
            <person name="Veenstra G.J."/>
            <person name="Fujiyama A."/>
            <person name="Harland R.M."/>
            <person name="Taira M."/>
            <person name="Rokhsar D.S."/>
        </authorList>
    </citation>
    <scope>NUCLEOTIDE SEQUENCE [LARGE SCALE GENOMIC DNA]</scope>
    <source>
        <strain evidence="3">J</strain>
    </source>
</reference>
<sequence>YEKKCISKGEALVPTSQSKLSRVSSGFGLSKLTGSRRNRKESGLNKHNLSAQEISQWVFTHIAVVRDLVDMQYKEYQERQQNALKYVTEEWNQIEYELLRERGLWGPPIGSHLDKWMLEMTEGPCRMRKKVVRNDMFYIHYPYIPEAEHETNTMSILPCIIPETSDGIIMASNEK</sequence>
<proteinExistence type="predicted"/>
<dbReference type="PANTHER" id="PTHR46108:SF1">
    <property type="entry name" value="WD REPEAT AND FYVE DOMAIN-CONTAINING PROTEIN 3"/>
    <property type="match status" value="1"/>
</dbReference>
<dbReference type="InterPro" id="IPR051944">
    <property type="entry name" value="BEACH_domain_protein"/>
</dbReference>
<dbReference type="PANTHER" id="PTHR46108">
    <property type="entry name" value="BLUE CHEESE"/>
    <property type="match status" value="1"/>
</dbReference>
<dbReference type="Proteomes" id="UP000694892">
    <property type="component" value="Chromosome 1L"/>
</dbReference>